<reference evidence="9 10" key="1">
    <citation type="journal article" date="2016" name="Int. J. Syst. Evol. Microbiol.">
        <title>Descriptions of Anaerotaenia torta gen. nov., sp. nov. and Anaerocolumna cellulosilytica gen. nov., sp. nov. isolated from a methanogenic reactor of cattle waste.</title>
        <authorList>
            <person name="Uek A."/>
            <person name="Ohtaki Y."/>
            <person name="Kaku N."/>
            <person name="Ueki K."/>
        </authorList>
    </citation>
    <scope>NUCLEOTIDE SEQUENCE [LARGE SCALE GENOMIC DNA]</scope>
    <source>
        <strain evidence="9 10">SN021</strain>
    </source>
</reference>
<dbReference type="KEGG" id="acel:acsn021_04920"/>
<dbReference type="CDD" id="cd06354">
    <property type="entry name" value="PBP1_PrnA-like"/>
    <property type="match status" value="1"/>
</dbReference>
<evidence type="ECO:0000313" key="10">
    <source>
        <dbReference type="Proteomes" id="UP000515561"/>
    </source>
</evidence>
<proteinExistence type="inferred from homology"/>
<evidence type="ECO:0000256" key="5">
    <source>
        <dbReference type="ARBA" id="ARBA00023136"/>
    </source>
</evidence>
<gene>
    <name evidence="9" type="ORF">acsn021_04920</name>
</gene>
<protein>
    <submittedName>
        <fullName evidence="9">Membrane protein</fullName>
    </submittedName>
</protein>
<keyword evidence="3" id="KW-1003">Cell membrane</keyword>
<dbReference type="SUPFAM" id="SSF53822">
    <property type="entry name" value="Periplasmic binding protein-like I"/>
    <property type="match status" value="1"/>
</dbReference>
<evidence type="ECO:0000256" key="1">
    <source>
        <dbReference type="ARBA" id="ARBA00004193"/>
    </source>
</evidence>
<dbReference type="PROSITE" id="PS51257">
    <property type="entry name" value="PROKAR_LIPOPROTEIN"/>
    <property type="match status" value="1"/>
</dbReference>
<dbReference type="InterPro" id="IPR003760">
    <property type="entry name" value="PnrA-like"/>
</dbReference>
<feature type="compositionally biased region" description="Low complexity" evidence="7">
    <location>
        <begin position="29"/>
        <end position="55"/>
    </location>
</feature>
<dbReference type="PANTHER" id="PTHR34296">
    <property type="entry name" value="TRANSCRIPTIONAL ACTIVATOR PROTEIN MED"/>
    <property type="match status" value="1"/>
</dbReference>
<keyword evidence="5" id="KW-0472">Membrane</keyword>
<evidence type="ECO:0000313" key="9">
    <source>
        <dbReference type="EMBL" id="BCJ92923.1"/>
    </source>
</evidence>
<keyword evidence="4 8" id="KW-0732">Signal</keyword>
<feature type="region of interest" description="Disordered" evidence="7">
    <location>
        <begin position="28"/>
        <end position="55"/>
    </location>
</feature>
<feature type="chain" id="PRO_5043938443" evidence="8">
    <location>
        <begin position="22"/>
        <end position="397"/>
    </location>
</feature>
<dbReference type="GO" id="GO:0005886">
    <property type="term" value="C:plasma membrane"/>
    <property type="evidence" value="ECO:0007669"/>
    <property type="project" value="UniProtKB-SubCell"/>
</dbReference>
<evidence type="ECO:0000256" key="6">
    <source>
        <dbReference type="ARBA" id="ARBA00023288"/>
    </source>
</evidence>
<dbReference type="EMBL" id="AP023367">
    <property type="protein sequence ID" value="BCJ92923.1"/>
    <property type="molecule type" value="Genomic_DNA"/>
</dbReference>
<dbReference type="AlphaFoldDB" id="A0A6S6QNI9"/>
<feature type="signal peptide" evidence="8">
    <location>
        <begin position="1"/>
        <end position="21"/>
    </location>
</feature>
<keyword evidence="10" id="KW-1185">Reference proteome</keyword>
<dbReference type="InterPro" id="IPR050957">
    <property type="entry name" value="BMP_lipoprotein"/>
</dbReference>
<dbReference type="Proteomes" id="UP000515561">
    <property type="component" value="Chromosome"/>
</dbReference>
<keyword evidence="6" id="KW-0449">Lipoprotein</keyword>
<accession>A0A6S6QNI9</accession>
<name>A0A6S6QNI9_9FIRM</name>
<evidence type="ECO:0000256" key="4">
    <source>
        <dbReference type="ARBA" id="ARBA00022729"/>
    </source>
</evidence>
<evidence type="ECO:0000256" key="8">
    <source>
        <dbReference type="SAM" id="SignalP"/>
    </source>
</evidence>
<dbReference type="Gene3D" id="3.40.50.2300">
    <property type="match status" value="2"/>
</dbReference>
<evidence type="ECO:0000256" key="2">
    <source>
        <dbReference type="ARBA" id="ARBA00008610"/>
    </source>
</evidence>
<comment type="similarity">
    <text evidence="2">Belongs to the BMP lipoprotein family.</text>
</comment>
<dbReference type="Pfam" id="PF02608">
    <property type="entry name" value="Bmp"/>
    <property type="match status" value="1"/>
</dbReference>
<comment type="subcellular location">
    <subcellularLocation>
        <location evidence="1">Cell membrane</location>
        <topology evidence="1">Lipid-anchor</topology>
    </subcellularLocation>
</comment>
<evidence type="ECO:0000256" key="7">
    <source>
        <dbReference type="SAM" id="MobiDB-lite"/>
    </source>
</evidence>
<dbReference type="InterPro" id="IPR028082">
    <property type="entry name" value="Peripla_BP_I"/>
</dbReference>
<organism evidence="9 10">
    <name type="scientific">Anaerocolumna cellulosilytica</name>
    <dbReference type="NCBI Taxonomy" id="433286"/>
    <lineage>
        <taxon>Bacteria</taxon>
        <taxon>Bacillati</taxon>
        <taxon>Bacillota</taxon>
        <taxon>Clostridia</taxon>
        <taxon>Lachnospirales</taxon>
        <taxon>Lachnospiraceae</taxon>
        <taxon>Anaerocolumna</taxon>
    </lineage>
</organism>
<dbReference type="PANTHER" id="PTHR34296:SF2">
    <property type="entry name" value="ABC TRANSPORTER GUANOSINE-BINDING PROTEIN NUPN"/>
    <property type="match status" value="1"/>
</dbReference>
<sequence length="397" mass="41999">MKLFKKALSAALTLTLVFSLAACGTKNNTGSDGTTGTPTEGTPTEAAGEPTEAAGSTEGQFEIALITDVGTIDDKSFNQGSWEGVEAYAKENGKTYKYYKPTEKSDDAYLVSIDLAVKAGAKVIVCPGYLFEVPIFQAQTKYPDVNFVILDGAPHSGDYNVQIEKNTYSIFYAEEEAGFLAGYASVKEGYTKLGFMGGIAVPAVIRFGYGFVQGVDYAAKELGLAKDAVEVKYTYVGNFDATPDNQAKAAAWYNEGTEVIFACGGAVGNSVMKAAETADKKVIGVDVDQSSESATVITSSMKNLKKSVYDALVAYYAGSFPGGTSVSLNASAEGVQLPMETSKFIKFTQADYDAIYAKVLNKEVTIYNDTTAVDASGTAIKDASGLATDEVKVEVVK</sequence>
<evidence type="ECO:0000256" key="3">
    <source>
        <dbReference type="ARBA" id="ARBA00022475"/>
    </source>
</evidence>